<name>A0ABR2KEM8_9EUKA</name>
<gene>
    <name evidence="2" type="ORF">M9Y10_034067</name>
</gene>
<comment type="caution">
    <text evidence="2">The sequence shown here is derived from an EMBL/GenBank/DDBJ whole genome shotgun (WGS) entry which is preliminary data.</text>
</comment>
<reference evidence="2 3" key="1">
    <citation type="submission" date="2024-04" db="EMBL/GenBank/DDBJ databases">
        <title>Tritrichomonas musculus Genome.</title>
        <authorList>
            <person name="Alves-Ferreira E."/>
            <person name="Grigg M."/>
            <person name="Lorenzi H."/>
            <person name="Galac M."/>
        </authorList>
    </citation>
    <scope>NUCLEOTIDE SEQUENCE [LARGE SCALE GENOMIC DNA]</scope>
    <source>
        <strain evidence="2 3">EAF2021</strain>
    </source>
</reference>
<feature type="compositionally biased region" description="Polar residues" evidence="1">
    <location>
        <begin position="242"/>
        <end position="255"/>
    </location>
</feature>
<feature type="compositionally biased region" description="Basic and acidic residues" evidence="1">
    <location>
        <begin position="1"/>
        <end position="10"/>
    </location>
</feature>
<accession>A0ABR2KEM8</accession>
<feature type="compositionally biased region" description="Basic and acidic residues" evidence="1">
    <location>
        <begin position="60"/>
        <end position="95"/>
    </location>
</feature>
<feature type="compositionally biased region" description="Basic and acidic residues" evidence="1">
    <location>
        <begin position="262"/>
        <end position="275"/>
    </location>
</feature>
<keyword evidence="3" id="KW-1185">Reference proteome</keyword>
<dbReference type="EMBL" id="JAPFFF010000005">
    <property type="protein sequence ID" value="KAK8889321.1"/>
    <property type="molecule type" value="Genomic_DNA"/>
</dbReference>
<evidence type="ECO:0000313" key="2">
    <source>
        <dbReference type="EMBL" id="KAK8889321.1"/>
    </source>
</evidence>
<organism evidence="2 3">
    <name type="scientific">Tritrichomonas musculus</name>
    <dbReference type="NCBI Taxonomy" id="1915356"/>
    <lineage>
        <taxon>Eukaryota</taxon>
        <taxon>Metamonada</taxon>
        <taxon>Parabasalia</taxon>
        <taxon>Tritrichomonadida</taxon>
        <taxon>Tritrichomonadidae</taxon>
        <taxon>Tritrichomonas</taxon>
    </lineage>
</organism>
<feature type="compositionally biased region" description="Basic and acidic residues" evidence="1">
    <location>
        <begin position="312"/>
        <end position="322"/>
    </location>
</feature>
<proteinExistence type="predicted"/>
<dbReference type="Proteomes" id="UP001470230">
    <property type="component" value="Unassembled WGS sequence"/>
</dbReference>
<sequence>MDSDDNKYDENFDNNENSQDYSMGDNLKDQDSSDDENTQHAKSNKAITDFISRQFAANERMQKIRDNEKMEEPKTENRRSSSNSPEHKKISDPAKTEALFKSSLKPQKEEEKKKPEPASPRISVKSKQLANAKNERQINAIFSGLTKMNQVQFDGLMRRFSIKSPDLIESLKEYSRITNTENEEACEEEDKENALYNGAKLKKLMISAANKENDTKLVKKIQPFVTAALANSISMLSPKLRNGSSYSRKPQSSLGSKPMQKKQREQKNEPVEKKQSRPKTATKSGSKYLPDFYENIEFNDEPTPRYRTKHTYLAEKPKKPWK</sequence>
<feature type="region of interest" description="Disordered" evidence="1">
    <location>
        <begin position="1"/>
        <end position="130"/>
    </location>
</feature>
<protein>
    <submittedName>
        <fullName evidence="2">Uncharacterized protein</fullName>
    </submittedName>
</protein>
<feature type="region of interest" description="Disordered" evidence="1">
    <location>
        <begin position="238"/>
        <end position="322"/>
    </location>
</feature>
<evidence type="ECO:0000256" key="1">
    <source>
        <dbReference type="SAM" id="MobiDB-lite"/>
    </source>
</evidence>
<feature type="compositionally biased region" description="Basic and acidic residues" evidence="1">
    <location>
        <begin position="106"/>
        <end position="116"/>
    </location>
</feature>
<evidence type="ECO:0000313" key="3">
    <source>
        <dbReference type="Proteomes" id="UP001470230"/>
    </source>
</evidence>